<feature type="transmembrane region" description="Helical" evidence="6">
    <location>
        <begin position="331"/>
        <end position="351"/>
    </location>
</feature>
<dbReference type="PANTHER" id="PTHR23502">
    <property type="entry name" value="MAJOR FACILITATOR SUPERFAMILY"/>
    <property type="match status" value="1"/>
</dbReference>
<dbReference type="InterPro" id="IPR036259">
    <property type="entry name" value="MFS_trans_sf"/>
</dbReference>
<evidence type="ECO:0000256" key="2">
    <source>
        <dbReference type="ARBA" id="ARBA00022448"/>
    </source>
</evidence>
<keyword evidence="9" id="KW-1185">Reference proteome</keyword>
<evidence type="ECO:0000256" key="5">
    <source>
        <dbReference type="ARBA" id="ARBA00023136"/>
    </source>
</evidence>
<comment type="subcellular location">
    <subcellularLocation>
        <location evidence="1">Membrane</location>
        <topology evidence="1">Multi-pass membrane protein</topology>
    </subcellularLocation>
</comment>
<evidence type="ECO:0000256" key="4">
    <source>
        <dbReference type="ARBA" id="ARBA00022989"/>
    </source>
</evidence>
<keyword evidence="2" id="KW-0813">Transport</keyword>
<feature type="transmembrane region" description="Helical" evidence="6">
    <location>
        <begin position="435"/>
        <end position="456"/>
    </location>
</feature>
<dbReference type="CDD" id="cd17323">
    <property type="entry name" value="MFS_Tpo1_MDR_like"/>
    <property type="match status" value="1"/>
</dbReference>
<feature type="transmembrane region" description="Helical" evidence="6">
    <location>
        <begin position="67"/>
        <end position="87"/>
    </location>
</feature>
<feature type="transmembrane region" description="Helical" evidence="6">
    <location>
        <begin position="372"/>
        <end position="389"/>
    </location>
</feature>
<dbReference type="EMBL" id="BAABUK010000002">
    <property type="protein sequence ID" value="GAA5807224.1"/>
    <property type="molecule type" value="Genomic_DNA"/>
</dbReference>
<feature type="domain" description="Major facilitator superfamily (MFS) profile" evidence="7">
    <location>
        <begin position="68"/>
        <end position="487"/>
    </location>
</feature>
<accession>A0ABP9YK32</accession>
<sequence>MTIIDPPIKDNSSLYKDKLYKSNIVEFSDSNSVINDKDNSETTTYIDEESIDPYSIKNKITARKKGFILFIVALQGFLGPLTSSIYVPAIAQVRKSFGASHTSINATISLYVFTMGLAVRKQETPLLWASLSERHGRRAIYLLSTLLYVISTIGCALSYSVSLFIVLRAFQAIGASAAQAVGAGTITDMYDINERGSAMGLFLLGPLVGPLVGPIAGGFINEFFDWRYIFWFLTIMGSLVFLLILFCLPETSSVMLKNREKFKEKGLGEDSDVKESAFKSMSRPFKFIIKPAVALATTPYTFAYGFMYFVIASLPHQLVTHYNFASYQIGLAYLANGTGNALGALISGKLADRALRKPDDPELRVPELRLSPMWFGIVILPIGELVYGWCLDFNVHVMACLAGLFLLGLGVGIVQTPSNTYIVDSYQKHSASVMSAANLLRCISAGVTPLIAPTLIEQIGNGWSMSILAALSIMSGICIFCVQRYGQKWRQKDKNYS</sequence>
<proteinExistence type="predicted"/>
<dbReference type="InterPro" id="IPR020846">
    <property type="entry name" value="MFS_dom"/>
</dbReference>
<feature type="transmembrane region" description="Helical" evidence="6">
    <location>
        <begin position="228"/>
        <end position="248"/>
    </location>
</feature>
<dbReference type="InterPro" id="IPR011701">
    <property type="entry name" value="MFS"/>
</dbReference>
<dbReference type="Gene3D" id="1.20.1720.10">
    <property type="entry name" value="Multidrug resistance protein D"/>
    <property type="match status" value="1"/>
</dbReference>
<feature type="transmembrane region" description="Helical" evidence="6">
    <location>
        <begin position="462"/>
        <end position="482"/>
    </location>
</feature>
<evidence type="ECO:0000313" key="9">
    <source>
        <dbReference type="Proteomes" id="UP001473302"/>
    </source>
</evidence>
<keyword evidence="5 6" id="KW-0472">Membrane</keyword>
<feature type="transmembrane region" description="Helical" evidence="6">
    <location>
        <begin position="140"/>
        <end position="159"/>
    </location>
</feature>
<feature type="transmembrane region" description="Helical" evidence="6">
    <location>
        <begin position="99"/>
        <end position="119"/>
    </location>
</feature>
<comment type="caution">
    <text evidence="8">The sequence shown here is derived from an EMBL/GenBank/DDBJ whole genome shotgun (WGS) entry which is preliminary data.</text>
</comment>
<feature type="transmembrane region" description="Helical" evidence="6">
    <location>
        <begin position="395"/>
        <end position="414"/>
    </location>
</feature>
<keyword evidence="4 6" id="KW-1133">Transmembrane helix</keyword>
<evidence type="ECO:0000256" key="3">
    <source>
        <dbReference type="ARBA" id="ARBA00022692"/>
    </source>
</evidence>
<dbReference type="Pfam" id="PF07690">
    <property type="entry name" value="MFS_1"/>
    <property type="match status" value="1"/>
</dbReference>
<name>A0ABP9YK32_9FUNG</name>
<dbReference type="Proteomes" id="UP001473302">
    <property type="component" value="Unassembled WGS sequence"/>
</dbReference>
<feature type="transmembrane region" description="Helical" evidence="6">
    <location>
        <begin position="287"/>
        <end position="311"/>
    </location>
</feature>
<feature type="transmembrane region" description="Helical" evidence="6">
    <location>
        <begin position="198"/>
        <end position="216"/>
    </location>
</feature>
<evidence type="ECO:0000259" key="7">
    <source>
        <dbReference type="PROSITE" id="PS50850"/>
    </source>
</evidence>
<organism evidence="8 9">
    <name type="scientific">Mucor flavus</name>
    <dbReference type="NCBI Taxonomy" id="439312"/>
    <lineage>
        <taxon>Eukaryota</taxon>
        <taxon>Fungi</taxon>
        <taxon>Fungi incertae sedis</taxon>
        <taxon>Mucoromycota</taxon>
        <taxon>Mucoromycotina</taxon>
        <taxon>Mucoromycetes</taxon>
        <taxon>Mucorales</taxon>
        <taxon>Mucorineae</taxon>
        <taxon>Mucoraceae</taxon>
        <taxon>Mucor</taxon>
    </lineage>
</organism>
<dbReference type="PANTHER" id="PTHR23502:SF51">
    <property type="entry name" value="QUINIDINE RESISTANCE PROTEIN 1-RELATED"/>
    <property type="match status" value="1"/>
</dbReference>
<gene>
    <name evidence="8" type="ORF">MFLAVUS_000579</name>
</gene>
<feature type="transmembrane region" description="Helical" evidence="6">
    <location>
        <begin position="165"/>
        <end position="186"/>
    </location>
</feature>
<evidence type="ECO:0000313" key="8">
    <source>
        <dbReference type="EMBL" id="GAA5807224.1"/>
    </source>
</evidence>
<protein>
    <recommendedName>
        <fullName evidence="7">Major facilitator superfamily (MFS) profile domain-containing protein</fullName>
    </recommendedName>
</protein>
<reference evidence="8 9" key="1">
    <citation type="submission" date="2024-04" db="EMBL/GenBank/DDBJ databases">
        <title>genome sequences of Mucor flavus KT1a and Helicostylum pulchrum KT1b strains isolated from the surface of a dry-aged beef.</title>
        <authorList>
            <person name="Toyotome T."/>
            <person name="Hosono M."/>
            <person name="Torimaru M."/>
            <person name="Fukuda K."/>
            <person name="Mikami N."/>
        </authorList>
    </citation>
    <scope>NUCLEOTIDE SEQUENCE [LARGE SCALE GENOMIC DNA]</scope>
    <source>
        <strain evidence="8 9">KT1a</strain>
    </source>
</reference>
<dbReference type="PROSITE" id="PS50850">
    <property type="entry name" value="MFS"/>
    <property type="match status" value="1"/>
</dbReference>
<keyword evidence="3 6" id="KW-0812">Transmembrane</keyword>
<evidence type="ECO:0000256" key="6">
    <source>
        <dbReference type="SAM" id="Phobius"/>
    </source>
</evidence>
<dbReference type="SUPFAM" id="SSF103473">
    <property type="entry name" value="MFS general substrate transporter"/>
    <property type="match status" value="1"/>
</dbReference>
<evidence type="ECO:0000256" key="1">
    <source>
        <dbReference type="ARBA" id="ARBA00004141"/>
    </source>
</evidence>